<evidence type="ECO:0000313" key="3">
    <source>
        <dbReference type="EMBL" id="OGN13082.1"/>
    </source>
</evidence>
<dbReference type="InterPro" id="IPR007712">
    <property type="entry name" value="RelE/ParE_toxin"/>
</dbReference>
<dbReference type="PANTHER" id="PTHR35601">
    <property type="entry name" value="TOXIN RELE"/>
    <property type="match status" value="1"/>
</dbReference>
<organism evidence="3 4">
    <name type="scientific">Candidatus Yanofskybacteria bacterium RIFCSPHIGHO2_02_FULL_43_22</name>
    <dbReference type="NCBI Taxonomy" id="1802681"/>
    <lineage>
        <taxon>Bacteria</taxon>
        <taxon>Candidatus Yanofskyibacteriota</taxon>
    </lineage>
</organism>
<dbReference type="EMBL" id="MGJV01000045">
    <property type="protein sequence ID" value="OGN13082.1"/>
    <property type="molecule type" value="Genomic_DNA"/>
</dbReference>
<dbReference type="Pfam" id="PF05016">
    <property type="entry name" value="ParE_toxin"/>
    <property type="match status" value="1"/>
</dbReference>
<dbReference type="NCBIfam" id="TIGR02385">
    <property type="entry name" value="RelE_StbE"/>
    <property type="match status" value="1"/>
</dbReference>
<name>A0A1F8FJ37_9BACT</name>
<reference evidence="3 4" key="1">
    <citation type="journal article" date="2016" name="Nat. Commun.">
        <title>Thousands of microbial genomes shed light on interconnected biogeochemical processes in an aquifer system.</title>
        <authorList>
            <person name="Anantharaman K."/>
            <person name="Brown C.T."/>
            <person name="Hug L.A."/>
            <person name="Sharon I."/>
            <person name="Castelle C.J."/>
            <person name="Probst A.J."/>
            <person name="Thomas B.C."/>
            <person name="Singh A."/>
            <person name="Wilkins M.J."/>
            <person name="Karaoz U."/>
            <person name="Brodie E.L."/>
            <person name="Williams K.H."/>
            <person name="Hubbard S.S."/>
            <person name="Banfield J.F."/>
        </authorList>
    </citation>
    <scope>NUCLEOTIDE SEQUENCE [LARGE SCALE GENOMIC DNA]</scope>
</reference>
<evidence type="ECO:0000256" key="2">
    <source>
        <dbReference type="ARBA" id="ARBA00022649"/>
    </source>
</evidence>
<dbReference type="PANTHER" id="PTHR35601:SF1">
    <property type="entry name" value="TOXIN RELE"/>
    <property type="match status" value="1"/>
</dbReference>
<comment type="similarity">
    <text evidence="1">Belongs to the RelE toxin family.</text>
</comment>
<gene>
    <name evidence="3" type="ORF">A3J47_01155</name>
</gene>
<dbReference type="AlphaFoldDB" id="A0A1F8FJ37"/>
<dbReference type="InterPro" id="IPR035093">
    <property type="entry name" value="RelE/ParE_toxin_dom_sf"/>
</dbReference>
<accession>A0A1F8FJ37</accession>
<evidence type="ECO:0000256" key="1">
    <source>
        <dbReference type="ARBA" id="ARBA00006226"/>
    </source>
</evidence>
<dbReference type="Proteomes" id="UP000176581">
    <property type="component" value="Unassembled WGS sequence"/>
</dbReference>
<sequence>MTYQLRVEPNALKSLNRIPEYNRRRIIASLRGIKKDPFDGKALEGELKGIRSWRVGEYRILYRILKQELLVLVIKIGNRQGIY</sequence>
<evidence type="ECO:0000313" key="4">
    <source>
        <dbReference type="Proteomes" id="UP000176581"/>
    </source>
</evidence>
<protein>
    <recommendedName>
        <fullName evidence="5">Addiction module toxin RelE</fullName>
    </recommendedName>
</protein>
<comment type="caution">
    <text evidence="3">The sequence shown here is derived from an EMBL/GenBank/DDBJ whole genome shotgun (WGS) entry which is preliminary data.</text>
</comment>
<dbReference type="SUPFAM" id="SSF143011">
    <property type="entry name" value="RelE-like"/>
    <property type="match status" value="1"/>
</dbReference>
<proteinExistence type="inferred from homology"/>
<dbReference type="Gene3D" id="3.30.2310.20">
    <property type="entry name" value="RelE-like"/>
    <property type="match status" value="1"/>
</dbReference>
<keyword evidence="2" id="KW-1277">Toxin-antitoxin system</keyword>
<evidence type="ECO:0008006" key="5">
    <source>
        <dbReference type="Google" id="ProtNLM"/>
    </source>
</evidence>